<feature type="domain" description="ABC transporter" evidence="5">
    <location>
        <begin position="10"/>
        <end position="242"/>
    </location>
</feature>
<dbReference type="InterPro" id="IPR003439">
    <property type="entry name" value="ABC_transporter-like_ATP-bd"/>
</dbReference>
<evidence type="ECO:0000256" key="1">
    <source>
        <dbReference type="ARBA" id="ARBA00022737"/>
    </source>
</evidence>
<dbReference type="InterPro" id="IPR003593">
    <property type="entry name" value="AAA+_ATPase"/>
</dbReference>
<evidence type="ECO:0000313" key="6">
    <source>
        <dbReference type="EMBL" id="PNO64654.1"/>
    </source>
</evidence>
<dbReference type="FunFam" id="3.40.50.300:FF:001320">
    <property type="entry name" value="Heme ABC transporter ATP-binding protein"/>
    <property type="match status" value="1"/>
</dbReference>
<dbReference type="InterPro" id="IPR027417">
    <property type="entry name" value="P-loop_NTPase"/>
</dbReference>
<keyword evidence="2" id="KW-0547">Nucleotide-binding</keyword>
<accession>A0AAP8TNR5</accession>
<evidence type="ECO:0000256" key="2">
    <source>
        <dbReference type="ARBA" id="ARBA00022741"/>
    </source>
</evidence>
<dbReference type="PROSITE" id="PS50893">
    <property type="entry name" value="ABC_TRANSPORTER_2"/>
    <property type="match status" value="1"/>
</dbReference>
<evidence type="ECO:0000313" key="7">
    <source>
        <dbReference type="Proteomes" id="UP000030378"/>
    </source>
</evidence>
<dbReference type="Pfam" id="PF00005">
    <property type="entry name" value="ABC_tran"/>
    <property type="match status" value="2"/>
</dbReference>
<dbReference type="PANTHER" id="PTHR19211">
    <property type="entry name" value="ATP-BINDING TRANSPORT PROTEIN-RELATED"/>
    <property type="match status" value="1"/>
</dbReference>
<dbReference type="GO" id="GO:0005524">
    <property type="term" value="F:ATP binding"/>
    <property type="evidence" value="ECO:0007669"/>
    <property type="project" value="UniProtKB-KW"/>
</dbReference>
<dbReference type="EMBL" id="JTBC02000011">
    <property type="protein sequence ID" value="PNO64654.1"/>
    <property type="molecule type" value="Genomic_DNA"/>
</dbReference>
<dbReference type="GO" id="GO:0016887">
    <property type="term" value="F:ATP hydrolysis activity"/>
    <property type="evidence" value="ECO:0007669"/>
    <property type="project" value="InterPro"/>
</dbReference>
<dbReference type="PANTHER" id="PTHR19211:SF6">
    <property type="entry name" value="BLL7188 PROTEIN"/>
    <property type="match status" value="1"/>
</dbReference>
<keyword evidence="1" id="KW-0677">Repeat</keyword>
<name>A0AAP8TNR5_SERMA</name>
<gene>
    <name evidence="6" type="ORF">MC70_020680</name>
</gene>
<organism evidence="6 7">
    <name type="scientific">Serratia marcescens</name>
    <dbReference type="NCBI Taxonomy" id="615"/>
    <lineage>
        <taxon>Bacteria</taxon>
        <taxon>Pseudomonadati</taxon>
        <taxon>Pseudomonadota</taxon>
        <taxon>Gammaproteobacteria</taxon>
        <taxon>Enterobacterales</taxon>
        <taxon>Yersiniaceae</taxon>
        <taxon>Serratia</taxon>
    </lineage>
</organism>
<protein>
    <submittedName>
        <fullName evidence="6">ABC transporter ATP-binding protein</fullName>
    </submittedName>
</protein>
<keyword evidence="3 6" id="KW-0067">ATP-binding</keyword>
<feature type="compositionally biased region" description="Basic and acidic residues" evidence="4">
    <location>
        <begin position="234"/>
        <end position="267"/>
    </location>
</feature>
<comment type="caution">
    <text evidence="6">The sequence shown here is derived from an EMBL/GenBank/DDBJ whole genome shotgun (WGS) entry which is preliminary data.</text>
</comment>
<dbReference type="Proteomes" id="UP000030378">
    <property type="component" value="Unassembled WGS sequence"/>
</dbReference>
<evidence type="ECO:0000259" key="5">
    <source>
        <dbReference type="PROSITE" id="PS50893"/>
    </source>
</evidence>
<proteinExistence type="predicted"/>
<dbReference type="InterPro" id="IPR050611">
    <property type="entry name" value="ABCF"/>
</dbReference>
<sequence>MAHFAQSPYFVLHQLTCQFADGETLFGPLDLAFDRSRCGLVGRNGAGKTQLLRLIVGRDRPGNGHVESHAALAYVAQQPEIAANTTLAQLLGYGEVFAALARIEQGRPLADDIDRLEGRWDLNDRLQSAFAAAGLPAFDPLRPASSLSGGERMRAALCGAFLGEADYLLLDEPTNHLDSAGRAWLYQQLDQWRGGLLIASHDRQLLGRMERIVELTPGALRSYGGNYDDYRRQRDTEQQAARADLEHAREERRRTRARQQKEHDMSQRRSAQTLRVVDTLNIASFERAAYKSAAKESLGTLRKQHQDQRDSLDAAVREAYQRVEDEQPVLLALPGSEVSANKQVLVLEQLQLPFVSAPPLDLRIDGPMRVALTGPNGCGKSTLLKTVLGQLTALSGHCHCPLSTAYLDQTLSQLDPSLSVMDHLGLQDSPLAEGALRTRLAQLQLGADRIALPLGSLSGGERLKAALACALWRRQPAQLLLLDEPTNHLDLASSLAIETALADFPGAMLVVSHDEDFLQALRPTHRLNRQADGWRLQAW</sequence>
<dbReference type="InterPro" id="IPR017871">
    <property type="entry name" value="ABC_transporter-like_CS"/>
</dbReference>
<dbReference type="Gene3D" id="3.40.50.300">
    <property type="entry name" value="P-loop containing nucleotide triphosphate hydrolases"/>
    <property type="match status" value="2"/>
</dbReference>
<evidence type="ECO:0000256" key="3">
    <source>
        <dbReference type="ARBA" id="ARBA00022840"/>
    </source>
</evidence>
<dbReference type="PROSITE" id="PS00211">
    <property type="entry name" value="ABC_TRANSPORTER_1"/>
    <property type="match status" value="1"/>
</dbReference>
<dbReference type="SUPFAM" id="SSF52540">
    <property type="entry name" value="P-loop containing nucleoside triphosphate hydrolases"/>
    <property type="match status" value="2"/>
</dbReference>
<feature type="region of interest" description="Disordered" evidence="4">
    <location>
        <begin position="234"/>
        <end position="271"/>
    </location>
</feature>
<dbReference type="CDD" id="cd03221">
    <property type="entry name" value="ABCF_EF-3"/>
    <property type="match status" value="2"/>
</dbReference>
<dbReference type="SMART" id="SM00382">
    <property type="entry name" value="AAA"/>
    <property type="match status" value="2"/>
</dbReference>
<dbReference type="RefSeq" id="WP_102985316.1">
    <property type="nucleotide sequence ID" value="NZ_JTBC02000011.1"/>
</dbReference>
<reference evidence="7" key="1">
    <citation type="submission" date="2017-12" db="EMBL/GenBank/DDBJ databases">
        <title>FDA dAtabase for Regulatory Grade micrObial Sequences (FDA-ARGOS): Supporting development and validation of Infectious Disease Dx tests.</title>
        <authorList>
            <person name="Campos J."/>
            <person name="Goldberg B."/>
            <person name="Tallon L."/>
            <person name="Sadzewicz L."/>
            <person name="Sengamalay N."/>
            <person name="Ott S."/>
            <person name="Godinez A."/>
            <person name="Nagaraj S."/>
            <person name="Vavikolanu K."/>
            <person name="Vyas G."/>
            <person name="Nadendla S."/>
            <person name="Aluvathingal J."/>
            <person name="Geyer C."/>
            <person name="Nandy P."/>
            <person name="Hobson J."/>
            <person name="Sichtig H."/>
        </authorList>
    </citation>
    <scope>NUCLEOTIDE SEQUENCE [LARGE SCALE GENOMIC DNA]</scope>
    <source>
        <strain evidence="7">FDAARGOS_79</strain>
    </source>
</reference>
<dbReference type="AlphaFoldDB" id="A0AAP8TNR5"/>
<evidence type="ECO:0000256" key="4">
    <source>
        <dbReference type="SAM" id="MobiDB-lite"/>
    </source>
</evidence>